<feature type="compositionally biased region" description="Polar residues" evidence="3">
    <location>
        <begin position="1"/>
        <end position="11"/>
    </location>
</feature>
<organism evidence="4 5">
    <name type="scientific">Colletotrichum chrysophilum</name>
    <dbReference type="NCBI Taxonomy" id="1836956"/>
    <lineage>
        <taxon>Eukaryota</taxon>
        <taxon>Fungi</taxon>
        <taxon>Dikarya</taxon>
        <taxon>Ascomycota</taxon>
        <taxon>Pezizomycotina</taxon>
        <taxon>Sordariomycetes</taxon>
        <taxon>Hypocreomycetidae</taxon>
        <taxon>Glomerellales</taxon>
        <taxon>Glomerellaceae</taxon>
        <taxon>Colletotrichum</taxon>
        <taxon>Colletotrichum gloeosporioides species complex</taxon>
    </lineage>
</organism>
<gene>
    <name evidence="4" type="ORF">CCHR01_02583</name>
</gene>
<name>A0AAD9AVV1_9PEZI</name>
<protein>
    <submittedName>
        <fullName evidence="4">Ww domain-containing oxidoreductase</fullName>
    </submittedName>
</protein>
<evidence type="ECO:0000256" key="2">
    <source>
        <dbReference type="ARBA" id="ARBA00023002"/>
    </source>
</evidence>
<evidence type="ECO:0000256" key="1">
    <source>
        <dbReference type="ARBA" id="ARBA00006484"/>
    </source>
</evidence>
<feature type="region of interest" description="Disordered" evidence="3">
    <location>
        <begin position="1"/>
        <end position="32"/>
    </location>
</feature>
<comment type="similarity">
    <text evidence="1">Belongs to the short-chain dehydrogenases/reductases (SDR) family.</text>
</comment>
<dbReference type="InterPro" id="IPR036291">
    <property type="entry name" value="NAD(P)-bd_dom_sf"/>
</dbReference>
<dbReference type="EMBL" id="JAQOWY010000031">
    <property type="protein sequence ID" value="KAK1854772.1"/>
    <property type="molecule type" value="Genomic_DNA"/>
</dbReference>
<dbReference type="Gene3D" id="3.40.50.720">
    <property type="entry name" value="NAD(P)-binding Rossmann-like Domain"/>
    <property type="match status" value="1"/>
</dbReference>
<dbReference type="AlphaFoldDB" id="A0AAD9AVV1"/>
<proteinExistence type="inferred from homology"/>
<keyword evidence="5" id="KW-1185">Reference proteome</keyword>
<dbReference type="PANTHER" id="PTHR24320">
    <property type="entry name" value="RETINOL DEHYDROGENASE"/>
    <property type="match status" value="1"/>
</dbReference>
<dbReference type="Proteomes" id="UP001243330">
    <property type="component" value="Unassembled WGS sequence"/>
</dbReference>
<dbReference type="PRINTS" id="PR00081">
    <property type="entry name" value="GDHRDH"/>
</dbReference>
<evidence type="ECO:0000313" key="4">
    <source>
        <dbReference type="EMBL" id="KAK1854772.1"/>
    </source>
</evidence>
<evidence type="ECO:0000313" key="5">
    <source>
        <dbReference type="Proteomes" id="UP001243330"/>
    </source>
</evidence>
<dbReference type="Pfam" id="PF00106">
    <property type="entry name" value="adh_short"/>
    <property type="match status" value="1"/>
</dbReference>
<dbReference type="PANTHER" id="PTHR24320:SF272">
    <property type="entry name" value="NAD(P)-BINDING ROSSMANN-FOLD SUPERFAMILY PROTEIN"/>
    <property type="match status" value="1"/>
</dbReference>
<reference evidence="4" key="1">
    <citation type="submission" date="2023-01" db="EMBL/GenBank/DDBJ databases">
        <title>Colletotrichum chrysophilum M932 genome sequence.</title>
        <authorList>
            <person name="Baroncelli R."/>
        </authorList>
    </citation>
    <scope>NUCLEOTIDE SEQUENCE</scope>
    <source>
        <strain evidence="4">M932</strain>
    </source>
</reference>
<dbReference type="GO" id="GO:0016491">
    <property type="term" value="F:oxidoreductase activity"/>
    <property type="evidence" value="ECO:0007669"/>
    <property type="project" value="UniProtKB-KW"/>
</dbReference>
<evidence type="ECO:0000256" key="3">
    <source>
        <dbReference type="SAM" id="MobiDB-lite"/>
    </source>
</evidence>
<keyword evidence="2" id="KW-0560">Oxidoreductase</keyword>
<accession>A0AAD9AVV1</accession>
<comment type="caution">
    <text evidence="4">The sequence shown here is derived from an EMBL/GenBank/DDBJ whole genome shotgun (WGS) entry which is preliminary data.</text>
</comment>
<dbReference type="SUPFAM" id="SSF51735">
    <property type="entry name" value="NAD(P)-binding Rossmann-fold domains"/>
    <property type="match status" value="1"/>
</dbReference>
<dbReference type="InterPro" id="IPR002347">
    <property type="entry name" value="SDR_fam"/>
</dbReference>
<sequence length="361" mass="39059">MNRSSAETVASTPIAPYDKDHEDPNGPGDARPTALKVIRDQGLDGKLQGKVFFVTGCTNGIGVETARALHATGADVYITGRDTASGEEVVKRIMHDGKPGKVVFIEMHLDSLASVRDAASKFLQLSDTLNCLICNAGVGMHPKALTRDGFEMHFGTNHLGHFCLFEALKDTLLKSSSPSYPSRLVMVSSRSHLASSVDLDDLNLETTTYDAHSAYGASKTANIWMANEVERRYGPHHLHATSVHPGAVVSGLSRHVGEDFMKKLFGPPKIAKLIKSAEQAAATTIWAAVGAEWQHQGGKYLADVQEGVPSETCTEGRTGPGYAPHAFDEEKEKRLWELSDKIVRATSRDLCYLQNSVGSSE</sequence>